<proteinExistence type="predicted"/>
<gene>
    <name evidence="2" type="ORF">FN846DRAFT_910157</name>
</gene>
<organism evidence="2 3">
    <name type="scientific">Sphaerosporella brunnea</name>
    <dbReference type="NCBI Taxonomy" id="1250544"/>
    <lineage>
        <taxon>Eukaryota</taxon>
        <taxon>Fungi</taxon>
        <taxon>Dikarya</taxon>
        <taxon>Ascomycota</taxon>
        <taxon>Pezizomycotina</taxon>
        <taxon>Pezizomycetes</taxon>
        <taxon>Pezizales</taxon>
        <taxon>Pyronemataceae</taxon>
        <taxon>Sphaerosporella</taxon>
    </lineage>
</organism>
<evidence type="ECO:0000313" key="2">
    <source>
        <dbReference type="EMBL" id="KAA8898271.1"/>
    </source>
</evidence>
<dbReference type="AlphaFoldDB" id="A0A5J5ENQ9"/>
<dbReference type="InParanoid" id="A0A5J5ENQ9"/>
<name>A0A5J5ENQ9_9PEZI</name>
<keyword evidence="3" id="KW-1185">Reference proteome</keyword>
<sequence length="240" mass="27140">MSTNQNSLIICTRTTLVFETEDGRDEVDRDELWWPWDHFTRNREFLDSREGQKQQTIDQAVPGLPPIRAGKYGGSEPVACSNREMTEQLPDDEDFICLSSDDDEDWGSDDEMSDDDTLDDRIAAVEAALLRFSSPPPTEDVDIYMEAPNEEKSDQICTRDVLSAGSQEEWLDPALRTIPAPLQTTLSHTSNPEEGRIRIQVHSQNYDRLSGGKRPREAGEEGTQGPPKKKKVAKRVRFTV</sequence>
<comment type="caution">
    <text evidence="2">The sequence shown here is derived from an EMBL/GenBank/DDBJ whole genome shotgun (WGS) entry which is preliminary data.</text>
</comment>
<evidence type="ECO:0000313" key="3">
    <source>
        <dbReference type="Proteomes" id="UP000326924"/>
    </source>
</evidence>
<protein>
    <submittedName>
        <fullName evidence="2">Uncharacterized protein</fullName>
    </submittedName>
</protein>
<evidence type="ECO:0000256" key="1">
    <source>
        <dbReference type="SAM" id="MobiDB-lite"/>
    </source>
</evidence>
<feature type="compositionally biased region" description="Basic residues" evidence="1">
    <location>
        <begin position="227"/>
        <end position="240"/>
    </location>
</feature>
<feature type="region of interest" description="Disordered" evidence="1">
    <location>
        <begin position="185"/>
        <end position="240"/>
    </location>
</feature>
<reference evidence="2 3" key="1">
    <citation type="submission" date="2019-09" db="EMBL/GenBank/DDBJ databases">
        <title>Draft genome of the ectomycorrhizal ascomycete Sphaerosporella brunnea.</title>
        <authorList>
            <consortium name="DOE Joint Genome Institute"/>
            <person name="Benucci G.M."/>
            <person name="Marozzi G."/>
            <person name="Antonielli L."/>
            <person name="Sanchez S."/>
            <person name="Marco P."/>
            <person name="Wang X."/>
            <person name="Falini L.B."/>
            <person name="Barry K."/>
            <person name="Haridas S."/>
            <person name="Lipzen A."/>
            <person name="Labutti K."/>
            <person name="Grigoriev I.V."/>
            <person name="Murat C."/>
            <person name="Martin F."/>
            <person name="Albertini E."/>
            <person name="Donnini D."/>
            <person name="Bonito G."/>
        </authorList>
    </citation>
    <scope>NUCLEOTIDE SEQUENCE [LARGE SCALE GENOMIC DNA]</scope>
    <source>
        <strain evidence="2 3">Sb_GMNB300</strain>
    </source>
</reference>
<accession>A0A5J5ENQ9</accession>
<dbReference type="Proteomes" id="UP000326924">
    <property type="component" value="Unassembled WGS sequence"/>
</dbReference>
<dbReference type="EMBL" id="VXIS01000188">
    <property type="protein sequence ID" value="KAA8898271.1"/>
    <property type="molecule type" value="Genomic_DNA"/>
</dbReference>